<accession>A0ABW3HLU3</accession>
<evidence type="ECO:0000313" key="2">
    <source>
        <dbReference type="EMBL" id="MFD0958432.1"/>
    </source>
</evidence>
<protein>
    <submittedName>
        <fullName evidence="2">Uncharacterized protein</fullName>
    </submittedName>
</protein>
<sequence length="315" mass="36807">MTIKKTPVTLRPYKRVQESYQKLKICRKCRSFTVLGERACPSCGKQTLVPVEKYAATKVTRSHWRSRALLLLLLGAGLAFADVLWESILLLVVGIALLYLLLTMQKRATPALHRIQLEKCFIRHQSGLAAGLNRDHQSAVEVFQQGDKPRTYEMLREIGSLVQNDRLRMEQIMLLQTFRLRKDMDLMLEPLLMESFNAELVAYIGEIARIRRDLIRENTFRYMLQHESQIMKLPNGNAIMALVAGAAVRKQRYMKLYPYLLLRYARLLPKERFLRLYRYVQVQGHATSSTPLRDEVMRIYEEKYKWDPDFEVQPG</sequence>
<feature type="transmembrane region" description="Helical" evidence="1">
    <location>
        <begin position="87"/>
        <end position="104"/>
    </location>
</feature>
<dbReference type="RefSeq" id="WP_377562201.1">
    <property type="nucleotide sequence ID" value="NZ_JBHTJZ010000005.1"/>
</dbReference>
<comment type="caution">
    <text evidence="2">The sequence shown here is derived from an EMBL/GenBank/DDBJ whole genome shotgun (WGS) entry which is preliminary data.</text>
</comment>
<keyword evidence="1" id="KW-0812">Transmembrane</keyword>
<reference evidence="3" key="1">
    <citation type="journal article" date="2019" name="Int. J. Syst. Evol. Microbiol.">
        <title>The Global Catalogue of Microorganisms (GCM) 10K type strain sequencing project: providing services to taxonomists for standard genome sequencing and annotation.</title>
        <authorList>
            <consortium name="The Broad Institute Genomics Platform"/>
            <consortium name="The Broad Institute Genome Sequencing Center for Infectious Disease"/>
            <person name="Wu L."/>
            <person name="Ma J."/>
        </authorList>
    </citation>
    <scope>NUCLEOTIDE SEQUENCE [LARGE SCALE GENOMIC DNA]</scope>
    <source>
        <strain evidence="3">CCUG 59129</strain>
    </source>
</reference>
<dbReference type="EMBL" id="JBHTJZ010000005">
    <property type="protein sequence ID" value="MFD0958432.1"/>
    <property type="molecule type" value="Genomic_DNA"/>
</dbReference>
<name>A0ABW3HLU3_9BACL</name>
<keyword evidence="1" id="KW-1133">Transmembrane helix</keyword>
<evidence type="ECO:0000256" key="1">
    <source>
        <dbReference type="SAM" id="Phobius"/>
    </source>
</evidence>
<organism evidence="2 3">
    <name type="scientific">Paenibacillus chungangensis</name>
    <dbReference type="NCBI Taxonomy" id="696535"/>
    <lineage>
        <taxon>Bacteria</taxon>
        <taxon>Bacillati</taxon>
        <taxon>Bacillota</taxon>
        <taxon>Bacilli</taxon>
        <taxon>Bacillales</taxon>
        <taxon>Paenibacillaceae</taxon>
        <taxon>Paenibacillus</taxon>
    </lineage>
</organism>
<gene>
    <name evidence="2" type="ORF">ACFQ2I_03440</name>
</gene>
<keyword evidence="3" id="KW-1185">Reference proteome</keyword>
<proteinExistence type="predicted"/>
<evidence type="ECO:0000313" key="3">
    <source>
        <dbReference type="Proteomes" id="UP001596989"/>
    </source>
</evidence>
<keyword evidence="1" id="KW-0472">Membrane</keyword>
<dbReference type="Proteomes" id="UP001596989">
    <property type="component" value="Unassembled WGS sequence"/>
</dbReference>